<feature type="transmembrane region" description="Helical" evidence="1">
    <location>
        <begin position="127"/>
        <end position="147"/>
    </location>
</feature>
<keyword evidence="4" id="KW-1185">Reference proteome</keyword>
<protein>
    <submittedName>
        <fullName evidence="3">Hypothetical_protein</fullName>
    </submittedName>
</protein>
<gene>
    <name evidence="2" type="ORF">HINF_LOCUS32125</name>
    <name evidence="3" type="ORF">HINF_LOCUS71292</name>
</gene>
<reference evidence="3 4" key="2">
    <citation type="submission" date="2024-07" db="EMBL/GenBank/DDBJ databases">
        <authorList>
            <person name="Akdeniz Z."/>
        </authorList>
    </citation>
    <scope>NUCLEOTIDE SEQUENCE [LARGE SCALE GENOMIC DNA]</scope>
</reference>
<dbReference type="AlphaFoldDB" id="A0AA86Q0A5"/>
<dbReference type="EMBL" id="CAXDID020000546">
    <property type="protein sequence ID" value="CAL6101649.1"/>
    <property type="molecule type" value="Genomic_DNA"/>
</dbReference>
<feature type="transmembrane region" description="Helical" evidence="1">
    <location>
        <begin position="7"/>
        <end position="30"/>
    </location>
</feature>
<evidence type="ECO:0000313" key="4">
    <source>
        <dbReference type="Proteomes" id="UP001642409"/>
    </source>
</evidence>
<keyword evidence="1" id="KW-1133">Transmembrane helix</keyword>
<accession>A0AA86Q0A5</accession>
<keyword evidence="1" id="KW-0472">Membrane</keyword>
<organism evidence="2">
    <name type="scientific">Hexamita inflata</name>
    <dbReference type="NCBI Taxonomy" id="28002"/>
    <lineage>
        <taxon>Eukaryota</taxon>
        <taxon>Metamonada</taxon>
        <taxon>Diplomonadida</taxon>
        <taxon>Hexamitidae</taxon>
        <taxon>Hexamitinae</taxon>
        <taxon>Hexamita</taxon>
    </lineage>
</organism>
<dbReference type="EMBL" id="CATOUU010000727">
    <property type="protein sequence ID" value="CAI9944480.1"/>
    <property type="molecule type" value="Genomic_DNA"/>
</dbReference>
<comment type="caution">
    <text evidence="2">The sequence shown here is derived from an EMBL/GenBank/DDBJ whole genome shotgun (WGS) entry which is preliminary data.</text>
</comment>
<evidence type="ECO:0000313" key="3">
    <source>
        <dbReference type="EMBL" id="CAL6101649.1"/>
    </source>
</evidence>
<reference evidence="2" key="1">
    <citation type="submission" date="2023-06" db="EMBL/GenBank/DDBJ databases">
        <authorList>
            <person name="Kurt Z."/>
        </authorList>
    </citation>
    <scope>NUCLEOTIDE SEQUENCE</scope>
</reference>
<proteinExistence type="predicted"/>
<keyword evidence="1" id="KW-0812">Transmembrane</keyword>
<evidence type="ECO:0000313" key="2">
    <source>
        <dbReference type="EMBL" id="CAI9944480.1"/>
    </source>
</evidence>
<sequence>MLPMAMILPIIVIIAGIIGMLFCIDTLTYYSVFNKSKLSLDQKIGVMSYQTVKEAVHKSKLFKINYKNISKYLYQNSDGAQCIAFHEPQILKYQRYFYVSDSEHCYGVEDYSQILSEVNYSSTNTGMYVGIGLLSAVIVGSLIYIGFNYKKYNSKPEEAERTALLD</sequence>
<name>A0AA86Q0A5_9EUKA</name>
<evidence type="ECO:0000256" key="1">
    <source>
        <dbReference type="SAM" id="Phobius"/>
    </source>
</evidence>
<dbReference type="Proteomes" id="UP001642409">
    <property type="component" value="Unassembled WGS sequence"/>
</dbReference>